<comment type="caution">
    <text evidence="1">The sequence shown here is derived from an EMBL/GenBank/DDBJ whole genome shotgun (WGS) entry which is preliminary data.</text>
</comment>
<dbReference type="EMBL" id="PVZC01000001">
    <property type="protein sequence ID" value="PRY01985.1"/>
    <property type="molecule type" value="Genomic_DNA"/>
</dbReference>
<proteinExistence type="predicted"/>
<keyword evidence="2" id="KW-1185">Reference proteome</keyword>
<dbReference type="AlphaFoldDB" id="A0A2T0QDJ4"/>
<organism evidence="1 2">
    <name type="scientific">Allonocardiopsis opalescens</name>
    <dbReference type="NCBI Taxonomy" id="1144618"/>
    <lineage>
        <taxon>Bacteria</taxon>
        <taxon>Bacillati</taxon>
        <taxon>Actinomycetota</taxon>
        <taxon>Actinomycetes</taxon>
        <taxon>Streptosporangiales</taxon>
        <taxon>Allonocardiopsis</taxon>
    </lineage>
</organism>
<name>A0A2T0QDJ4_9ACTN</name>
<dbReference type="OrthoDB" id="3268468at2"/>
<evidence type="ECO:0000313" key="2">
    <source>
        <dbReference type="Proteomes" id="UP000237846"/>
    </source>
</evidence>
<dbReference type="InterPro" id="IPR021456">
    <property type="entry name" value="DUF3107"/>
</dbReference>
<protein>
    <submittedName>
        <fullName evidence="1">Uncharacterized protein DUF3107</fullName>
    </submittedName>
</protein>
<reference evidence="1 2" key="1">
    <citation type="submission" date="2018-03" db="EMBL/GenBank/DDBJ databases">
        <title>Genomic Encyclopedia of Archaeal and Bacterial Type Strains, Phase II (KMG-II): from individual species to whole genera.</title>
        <authorList>
            <person name="Goeker M."/>
        </authorList>
    </citation>
    <scope>NUCLEOTIDE SEQUENCE [LARGE SCALE GENOMIC DNA]</scope>
    <source>
        <strain evidence="1 2">DSM 45601</strain>
    </source>
</reference>
<gene>
    <name evidence="1" type="ORF">CLV72_101583</name>
</gene>
<accession>A0A2T0QDJ4</accession>
<dbReference type="RefSeq" id="WP_106238651.1">
    <property type="nucleotide sequence ID" value="NZ_PVZC01000001.1"/>
</dbReference>
<evidence type="ECO:0000313" key="1">
    <source>
        <dbReference type="EMBL" id="PRY01985.1"/>
    </source>
</evidence>
<dbReference type="Proteomes" id="UP000237846">
    <property type="component" value="Unassembled WGS sequence"/>
</dbReference>
<dbReference type="Pfam" id="PF11305">
    <property type="entry name" value="DUF3107"/>
    <property type="match status" value="1"/>
</dbReference>
<sequence>MEIKIGIVTLNREITIETDRSAEDVERELAEVLAHEHGVFSITDEKGNRFVIPADKIGYLEFSALQPQPIGFGRR</sequence>